<dbReference type="AlphaFoldDB" id="A0A5B0Q5V4"/>
<protein>
    <recommendedName>
        <fullName evidence="2">Tet-like 2OG-Fe(II) oxygenase domain-containing protein</fullName>
    </recommendedName>
</protein>
<reference evidence="3 4" key="1">
    <citation type="submission" date="2019-05" db="EMBL/GenBank/DDBJ databases">
        <title>Emergence of the Ug99 lineage of the wheat stem rust pathogen through somatic hybridization.</title>
        <authorList>
            <person name="Li F."/>
            <person name="Upadhyaya N.M."/>
            <person name="Sperschneider J."/>
            <person name="Matny O."/>
            <person name="Nguyen-Phuc H."/>
            <person name="Mago R."/>
            <person name="Raley C."/>
            <person name="Miller M.E."/>
            <person name="Silverstein K.A.T."/>
            <person name="Henningsen E."/>
            <person name="Hirsch C.D."/>
            <person name="Visser B."/>
            <person name="Pretorius Z.A."/>
            <person name="Steffenson B.J."/>
            <person name="Schwessinger B."/>
            <person name="Dodds P.N."/>
            <person name="Figueroa M."/>
        </authorList>
    </citation>
    <scope>NUCLEOTIDE SEQUENCE [LARGE SCALE GENOMIC DNA]</scope>
    <source>
        <strain evidence="3">21-0</strain>
    </source>
</reference>
<dbReference type="OrthoDB" id="2512541at2759"/>
<keyword evidence="4" id="KW-1185">Reference proteome</keyword>
<feature type="compositionally biased region" description="Polar residues" evidence="1">
    <location>
        <begin position="48"/>
        <end position="73"/>
    </location>
</feature>
<dbReference type="EMBL" id="VSWC01000028">
    <property type="protein sequence ID" value="KAA1108548.1"/>
    <property type="molecule type" value="Genomic_DNA"/>
</dbReference>
<evidence type="ECO:0000313" key="3">
    <source>
        <dbReference type="EMBL" id="KAA1108548.1"/>
    </source>
</evidence>
<dbReference type="Pfam" id="PF20515">
    <property type="entry name" value="2OG-FeII_Oxy_6"/>
    <property type="match status" value="1"/>
</dbReference>
<gene>
    <name evidence="3" type="ORF">PGT21_016411</name>
</gene>
<feature type="domain" description="Tet-like 2OG-Fe(II) oxygenase" evidence="2">
    <location>
        <begin position="148"/>
        <end position="239"/>
    </location>
</feature>
<accession>A0A5B0Q5V4</accession>
<dbReference type="Proteomes" id="UP000324748">
    <property type="component" value="Unassembled WGS sequence"/>
</dbReference>
<evidence type="ECO:0000256" key="1">
    <source>
        <dbReference type="SAM" id="MobiDB-lite"/>
    </source>
</evidence>
<name>A0A5B0Q5V4_PUCGR</name>
<feature type="region of interest" description="Disordered" evidence="1">
    <location>
        <begin position="1"/>
        <end position="73"/>
    </location>
</feature>
<evidence type="ECO:0000313" key="4">
    <source>
        <dbReference type="Proteomes" id="UP000324748"/>
    </source>
</evidence>
<sequence>MTATRKAYLAERKRKNRSRKHADKRTSELSLTLDDTDRRAKVEVGTQPAPSSCQASSVAGPITSNDTSNNRSDQIVWSSKRYIPLELYPHMLGNDSDRPPTVNEIKYCKELTQNFKYFHHGKVVIHDKDQESKIIALIKFTRWDQLTPVELDEIRNVTQFLFSAKQFVNPVDSDTRLWGGKMFAIGWRKAMIAFQLIGIYRNKAAIAKSPSTYDTLMRKSSKISSILGRMFRRLANVAF</sequence>
<evidence type="ECO:0000259" key="2">
    <source>
        <dbReference type="Pfam" id="PF20515"/>
    </source>
</evidence>
<comment type="caution">
    <text evidence="3">The sequence shown here is derived from an EMBL/GenBank/DDBJ whole genome shotgun (WGS) entry which is preliminary data.</text>
</comment>
<organism evidence="3 4">
    <name type="scientific">Puccinia graminis f. sp. tritici</name>
    <dbReference type="NCBI Taxonomy" id="56615"/>
    <lineage>
        <taxon>Eukaryota</taxon>
        <taxon>Fungi</taxon>
        <taxon>Dikarya</taxon>
        <taxon>Basidiomycota</taxon>
        <taxon>Pucciniomycotina</taxon>
        <taxon>Pucciniomycetes</taxon>
        <taxon>Pucciniales</taxon>
        <taxon>Pucciniaceae</taxon>
        <taxon>Puccinia</taxon>
    </lineage>
</organism>
<proteinExistence type="predicted"/>
<feature type="compositionally biased region" description="Basic residues" evidence="1">
    <location>
        <begin position="12"/>
        <end position="23"/>
    </location>
</feature>
<dbReference type="InterPro" id="IPR046798">
    <property type="entry name" value="2OG-FeII_Oxy_6"/>
</dbReference>